<organism evidence="1 2">
    <name type="scientific">Caproicibacter fermentans</name>
    <dbReference type="NCBI Taxonomy" id="2576756"/>
    <lineage>
        <taxon>Bacteria</taxon>
        <taxon>Bacillati</taxon>
        <taxon>Bacillota</taxon>
        <taxon>Clostridia</taxon>
        <taxon>Eubacteriales</taxon>
        <taxon>Acutalibacteraceae</taxon>
        <taxon>Caproicibacter</taxon>
    </lineage>
</organism>
<evidence type="ECO:0000313" key="1">
    <source>
        <dbReference type="EMBL" id="QNK39283.1"/>
    </source>
</evidence>
<gene>
    <name evidence="1" type="ORF">HCR03_10965</name>
</gene>
<name>A0A7G8T6P2_9FIRM</name>
<protein>
    <submittedName>
        <fullName evidence="1">Uncharacterized protein</fullName>
    </submittedName>
</protein>
<dbReference type="RefSeq" id="WP_187034231.1">
    <property type="nucleotide sequence ID" value="NZ_CP060286.1"/>
</dbReference>
<evidence type="ECO:0000313" key="2">
    <source>
        <dbReference type="Proteomes" id="UP000515909"/>
    </source>
</evidence>
<dbReference type="EMBL" id="CP060286">
    <property type="protein sequence ID" value="QNK39283.1"/>
    <property type="molecule type" value="Genomic_DNA"/>
</dbReference>
<accession>A0A7G8T6P2</accession>
<dbReference type="KEGG" id="cfem:HCR03_10965"/>
<sequence>MKEKRFEAVYSQGTLDVVKILVDTERTARESRFCRPRAERAFADGRKYIRIRLNRNRSRSFVSFF</sequence>
<dbReference type="AlphaFoldDB" id="A0A7G8T6P2"/>
<dbReference type="Proteomes" id="UP000515909">
    <property type="component" value="Chromosome"/>
</dbReference>
<proteinExistence type="predicted"/>
<reference evidence="1 2" key="1">
    <citation type="submission" date="2020-08" db="EMBL/GenBank/DDBJ databases">
        <title>The isolate Caproiciproducens sp. 7D4C2 produces n-caproate at mildly acidic conditions from hexoses: genome and rBOX comparison with related strains and chain-elongating bacteria.</title>
        <authorList>
            <person name="Esquivel-Elizondo S."/>
            <person name="Bagci C."/>
            <person name="Temovska M."/>
            <person name="Jeon B.S."/>
            <person name="Bessarab I."/>
            <person name="Williams R.B.H."/>
            <person name="Huson D.H."/>
            <person name="Angenent L.T."/>
        </authorList>
    </citation>
    <scope>NUCLEOTIDE SEQUENCE [LARGE SCALE GENOMIC DNA]</scope>
    <source>
        <strain evidence="1 2">7D4C2</strain>
    </source>
</reference>